<dbReference type="PANTHER" id="PTHR30383:SF5">
    <property type="entry name" value="SGNH HYDROLASE-TYPE ESTERASE DOMAIN-CONTAINING PROTEIN"/>
    <property type="match status" value="1"/>
</dbReference>
<gene>
    <name evidence="3" type="ORF">KSX_17480</name>
</gene>
<name>A0A8J3MQ44_9CHLR</name>
<keyword evidence="1" id="KW-1133">Transmembrane helix</keyword>
<feature type="domain" description="SGNH hydrolase-type esterase" evidence="2">
    <location>
        <begin position="60"/>
        <end position="247"/>
    </location>
</feature>
<dbReference type="InterPro" id="IPR051532">
    <property type="entry name" value="Ester_Hydrolysis_Enzymes"/>
</dbReference>
<evidence type="ECO:0000313" key="4">
    <source>
        <dbReference type="Proteomes" id="UP000612362"/>
    </source>
</evidence>
<feature type="transmembrane region" description="Helical" evidence="1">
    <location>
        <begin position="12"/>
        <end position="32"/>
    </location>
</feature>
<keyword evidence="4" id="KW-1185">Reference proteome</keyword>
<evidence type="ECO:0000256" key="1">
    <source>
        <dbReference type="SAM" id="Phobius"/>
    </source>
</evidence>
<dbReference type="GO" id="GO:0004622">
    <property type="term" value="F:phosphatidylcholine lysophospholipase activity"/>
    <property type="evidence" value="ECO:0007669"/>
    <property type="project" value="TreeGrafter"/>
</dbReference>
<dbReference type="Gene3D" id="3.40.50.1110">
    <property type="entry name" value="SGNH hydrolase"/>
    <property type="match status" value="1"/>
</dbReference>
<dbReference type="InterPro" id="IPR036514">
    <property type="entry name" value="SGNH_hydro_sf"/>
</dbReference>
<keyword evidence="1" id="KW-0472">Membrane</keyword>
<proteinExistence type="predicted"/>
<protein>
    <recommendedName>
        <fullName evidence="2">SGNH hydrolase-type esterase domain-containing protein</fullName>
    </recommendedName>
</protein>
<dbReference type="Proteomes" id="UP000612362">
    <property type="component" value="Unassembled WGS sequence"/>
</dbReference>
<evidence type="ECO:0000313" key="3">
    <source>
        <dbReference type="EMBL" id="GHO43585.1"/>
    </source>
</evidence>
<dbReference type="PANTHER" id="PTHR30383">
    <property type="entry name" value="THIOESTERASE 1/PROTEASE 1/LYSOPHOSPHOLIPASE L1"/>
    <property type="match status" value="1"/>
</dbReference>
<sequence length="262" mass="29108">MRQRRIRGPDVGWLAWAQILGVICLSLTCLIGCTSPHTGQRQDNNLALQQLPRAHLTYVAIGASDTFGTGTDNPRTESWPAGLAHLLVQDEQSKGSKQGQDSIHLINLGIPGMHVHDALNVELPVALDAHPDLVTIWLAVNDLVDRVSTSTYEHDLDLLLQRLQKQLPHTHIVVANVPDLTLLPRFSGTDTTTLAHSISSYNAVIQSVVDHHHVLLVDLSQAWQELPQHLDYISSDGFHPSTQGYKRLARLFYQALKQHRIV</sequence>
<dbReference type="EMBL" id="BNJF01000001">
    <property type="protein sequence ID" value="GHO43585.1"/>
    <property type="molecule type" value="Genomic_DNA"/>
</dbReference>
<evidence type="ECO:0000259" key="2">
    <source>
        <dbReference type="Pfam" id="PF13472"/>
    </source>
</evidence>
<reference evidence="3" key="1">
    <citation type="submission" date="2020-10" db="EMBL/GenBank/DDBJ databases">
        <title>Taxonomic study of unclassified bacteria belonging to the class Ktedonobacteria.</title>
        <authorList>
            <person name="Yabe S."/>
            <person name="Wang C.M."/>
            <person name="Zheng Y."/>
            <person name="Sakai Y."/>
            <person name="Cavaletti L."/>
            <person name="Monciardini P."/>
            <person name="Donadio S."/>
        </authorList>
    </citation>
    <scope>NUCLEOTIDE SEQUENCE</scope>
    <source>
        <strain evidence="3">SOSP1-1</strain>
    </source>
</reference>
<dbReference type="Pfam" id="PF13472">
    <property type="entry name" value="Lipase_GDSL_2"/>
    <property type="match status" value="1"/>
</dbReference>
<dbReference type="AlphaFoldDB" id="A0A8J3MQ44"/>
<accession>A0A8J3MQ44</accession>
<keyword evidence="1" id="KW-0812">Transmembrane</keyword>
<dbReference type="SUPFAM" id="SSF52266">
    <property type="entry name" value="SGNH hydrolase"/>
    <property type="match status" value="1"/>
</dbReference>
<comment type="caution">
    <text evidence="3">The sequence shown here is derived from an EMBL/GenBank/DDBJ whole genome shotgun (WGS) entry which is preliminary data.</text>
</comment>
<dbReference type="InterPro" id="IPR013830">
    <property type="entry name" value="SGNH_hydro"/>
</dbReference>
<organism evidence="3 4">
    <name type="scientific">Ktedonospora formicarum</name>
    <dbReference type="NCBI Taxonomy" id="2778364"/>
    <lineage>
        <taxon>Bacteria</taxon>
        <taxon>Bacillati</taxon>
        <taxon>Chloroflexota</taxon>
        <taxon>Ktedonobacteria</taxon>
        <taxon>Ktedonobacterales</taxon>
        <taxon>Ktedonobacteraceae</taxon>
        <taxon>Ktedonospora</taxon>
    </lineage>
</organism>